<dbReference type="EMBL" id="KB822719">
    <property type="protein sequence ID" value="ETN41243.1"/>
    <property type="molecule type" value="Genomic_DNA"/>
</dbReference>
<dbReference type="Proteomes" id="UP000030752">
    <property type="component" value="Unassembled WGS sequence"/>
</dbReference>
<dbReference type="InParanoid" id="W2RZM3"/>
<dbReference type="AlphaFoldDB" id="W2RZM3"/>
<gene>
    <name evidence="1" type="ORF">HMPREF1541_03178</name>
</gene>
<organism evidence="1 2">
    <name type="scientific">Cyphellophora europaea (strain CBS 101466)</name>
    <name type="common">Phialophora europaea</name>
    <dbReference type="NCBI Taxonomy" id="1220924"/>
    <lineage>
        <taxon>Eukaryota</taxon>
        <taxon>Fungi</taxon>
        <taxon>Dikarya</taxon>
        <taxon>Ascomycota</taxon>
        <taxon>Pezizomycotina</taxon>
        <taxon>Eurotiomycetes</taxon>
        <taxon>Chaetothyriomycetidae</taxon>
        <taxon>Chaetothyriales</taxon>
        <taxon>Cyphellophoraceae</taxon>
        <taxon>Cyphellophora</taxon>
    </lineage>
</organism>
<dbReference type="HOGENOM" id="CLU_065393_1_0_1"/>
<sequence length="251" mass="25834">MKYTSAIVLAAASQAAAGAISHGHVRGKVHNHALRHAEIKADEHLGKRDILSDASGFIAGLGAKLGINSQAPTSNAWLGSEGPYTNEFTNDSGEDLVLFCWGPAGSWVNAVQPLISHPLAAGESVTVSYAEGASGGCSGVYPDTKMVNGQIFNTWLEYTFAGIYSTYDVSREVNMNGRGISTVGPSCTTDMDTCVFKCSDANASSCWFGYELFNCHSGNGGGSGFDPSTGGASGGCNGLNGGSGALKTSLQ</sequence>
<keyword evidence="2" id="KW-1185">Reference proteome</keyword>
<dbReference type="eggNOG" id="ENOG502SPC5">
    <property type="taxonomic scope" value="Eukaryota"/>
</dbReference>
<dbReference type="GeneID" id="19970517"/>
<name>W2RZM3_CYPE1</name>
<dbReference type="STRING" id="1220924.W2RZM3"/>
<proteinExistence type="predicted"/>
<dbReference type="VEuPathDB" id="FungiDB:HMPREF1541_03178"/>
<evidence type="ECO:0000313" key="2">
    <source>
        <dbReference type="Proteomes" id="UP000030752"/>
    </source>
</evidence>
<protein>
    <recommendedName>
        <fullName evidence="3">Effector 5</fullName>
    </recommendedName>
</protein>
<accession>W2RZM3</accession>
<dbReference type="RefSeq" id="XP_008715752.1">
    <property type="nucleotide sequence ID" value="XM_008717530.1"/>
</dbReference>
<evidence type="ECO:0000313" key="1">
    <source>
        <dbReference type="EMBL" id="ETN41243.1"/>
    </source>
</evidence>
<evidence type="ECO:0008006" key="3">
    <source>
        <dbReference type="Google" id="ProtNLM"/>
    </source>
</evidence>
<dbReference type="OrthoDB" id="5320938at2759"/>
<reference evidence="1 2" key="1">
    <citation type="submission" date="2013-03" db="EMBL/GenBank/DDBJ databases">
        <title>The Genome Sequence of Phialophora europaea CBS 101466.</title>
        <authorList>
            <consortium name="The Broad Institute Genomics Platform"/>
            <person name="Cuomo C."/>
            <person name="de Hoog S."/>
            <person name="Gorbushina A."/>
            <person name="Walker B."/>
            <person name="Young S.K."/>
            <person name="Zeng Q."/>
            <person name="Gargeya S."/>
            <person name="Fitzgerald M."/>
            <person name="Haas B."/>
            <person name="Abouelleil A."/>
            <person name="Allen A.W."/>
            <person name="Alvarado L."/>
            <person name="Arachchi H.M."/>
            <person name="Berlin A.M."/>
            <person name="Chapman S.B."/>
            <person name="Gainer-Dewar J."/>
            <person name="Goldberg J."/>
            <person name="Griggs A."/>
            <person name="Gujja S."/>
            <person name="Hansen M."/>
            <person name="Howarth C."/>
            <person name="Imamovic A."/>
            <person name="Ireland A."/>
            <person name="Larimer J."/>
            <person name="McCowan C."/>
            <person name="Murphy C."/>
            <person name="Pearson M."/>
            <person name="Poon T.W."/>
            <person name="Priest M."/>
            <person name="Roberts A."/>
            <person name="Saif S."/>
            <person name="Shea T."/>
            <person name="Sisk P."/>
            <person name="Sykes S."/>
            <person name="Wortman J."/>
            <person name="Nusbaum C."/>
            <person name="Birren B."/>
        </authorList>
    </citation>
    <scope>NUCLEOTIDE SEQUENCE [LARGE SCALE GENOMIC DNA]</scope>
    <source>
        <strain evidence="1 2">CBS 101466</strain>
    </source>
</reference>